<dbReference type="Proteomes" id="UP000094527">
    <property type="component" value="Unassembled WGS sequence"/>
</dbReference>
<dbReference type="AlphaFoldDB" id="A0A1D2N646"/>
<accession>A0A1D2N646</accession>
<dbReference type="EMBL" id="LJIJ01000188">
    <property type="protein sequence ID" value="ODN00743.1"/>
    <property type="molecule type" value="Genomic_DNA"/>
</dbReference>
<sequence length="103" mass="11680">MQNLSDAGSGFQLDTPSKMGDFVWTKEYLEKMVLSTVYFDKDNSKNPTLILPHKGPMRPLKMFAAYKQFCKLAFVGGTPLPDCPIQCYEKQLLELLGPESDER</sequence>
<evidence type="ECO:0000313" key="1">
    <source>
        <dbReference type="EMBL" id="ODN00743.1"/>
    </source>
</evidence>
<keyword evidence="2" id="KW-1185">Reference proteome</keyword>
<gene>
    <name evidence="1" type="ORF">Ocin01_05941</name>
</gene>
<proteinExistence type="predicted"/>
<protein>
    <submittedName>
        <fullName evidence="1">Uncharacterized protein</fullName>
    </submittedName>
</protein>
<reference evidence="1 2" key="1">
    <citation type="journal article" date="2016" name="Genome Biol. Evol.">
        <title>Gene Family Evolution Reflects Adaptation to Soil Environmental Stressors in the Genome of the Collembolan Orchesella cincta.</title>
        <authorList>
            <person name="Faddeeva-Vakhrusheva A."/>
            <person name="Derks M.F."/>
            <person name="Anvar S.Y."/>
            <person name="Agamennone V."/>
            <person name="Suring W."/>
            <person name="Smit S."/>
            <person name="van Straalen N.M."/>
            <person name="Roelofs D."/>
        </authorList>
    </citation>
    <scope>NUCLEOTIDE SEQUENCE [LARGE SCALE GENOMIC DNA]</scope>
    <source>
        <tissue evidence="1">Mixed pool</tissue>
    </source>
</reference>
<organism evidence="1 2">
    <name type="scientific">Orchesella cincta</name>
    <name type="common">Springtail</name>
    <name type="synonym">Podura cincta</name>
    <dbReference type="NCBI Taxonomy" id="48709"/>
    <lineage>
        <taxon>Eukaryota</taxon>
        <taxon>Metazoa</taxon>
        <taxon>Ecdysozoa</taxon>
        <taxon>Arthropoda</taxon>
        <taxon>Hexapoda</taxon>
        <taxon>Collembola</taxon>
        <taxon>Entomobryomorpha</taxon>
        <taxon>Entomobryoidea</taxon>
        <taxon>Orchesellidae</taxon>
        <taxon>Orchesellinae</taxon>
        <taxon>Orchesella</taxon>
    </lineage>
</organism>
<comment type="caution">
    <text evidence="1">The sequence shown here is derived from an EMBL/GenBank/DDBJ whole genome shotgun (WGS) entry which is preliminary data.</text>
</comment>
<evidence type="ECO:0000313" key="2">
    <source>
        <dbReference type="Proteomes" id="UP000094527"/>
    </source>
</evidence>
<name>A0A1D2N646_ORCCI</name>